<sequence>MSIQWTVVALVLYVEVIFLILLMVPYIPQRIWKDIFERDLVQSICSYFNYASMGGAIVLVLFCLDAIRDINKYGYIDVPIPEQYQLHQADTTIHMRLFRAQRNFYISAFAIFLHLICRRMLDLVLTGESTFGVGATPSTSTVGNLRDIGAVNAENNETKAQLASMKDEQSKLQKEYDEYKKSHP</sequence>
<accession>A0A915IEJ0</accession>
<dbReference type="PANTHER" id="PTHR12701:SF20">
    <property type="entry name" value="ENDOPLASMIC RETICULUM TRANSMEMBRANE PROTEIN"/>
    <property type="match status" value="1"/>
</dbReference>
<evidence type="ECO:0000256" key="6">
    <source>
        <dbReference type="SAM" id="MobiDB-lite"/>
    </source>
</evidence>
<keyword evidence="5" id="KW-0931">ER-Golgi transport</keyword>
<dbReference type="GO" id="GO:0006886">
    <property type="term" value="P:intracellular protein transport"/>
    <property type="evidence" value="ECO:0007669"/>
    <property type="project" value="UniProtKB-UniRule"/>
</dbReference>
<comment type="similarity">
    <text evidence="5">Belongs to the BCAP29/BCAP31 family.</text>
</comment>
<dbReference type="GO" id="GO:0006888">
    <property type="term" value="P:endoplasmic reticulum to Golgi vesicle-mediated transport"/>
    <property type="evidence" value="ECO:0007669"/>
    <property type="project" value="UniProtKB-UniRule"/>
</dbReference>
<comment type="function">
    <text evidence="5">May play a role in anterograde transport of membrane proteins from the endoplasmic reticulum to the Golgi.</text>
</comment>
<dbReference type="InterPro" id="IPR040463">
    <property type="entry name" value="BAP29/BAP31_N"/>
</dbReference>
<dbReference type="InterPro" id="IPR008417">
    <property type="entry name" value="BAP29/BAP31"/>
</dbReference>
<evidence type="ECO:0000256" key="3">
    <source>
        <dbReference type="ARBA" id="ARBA00022989"/>
    </source>
</evidence>
<protein>
    <recommendedName>
        <fullName evidence="5">Endoplasmic reticulum transmembrane protein</fullName>
    </recommendedName>
</protein>
<keyword evidence="4 5" id="KW-0472">Membrane</keyword>
<dbReference type="Proteomes" id="UP000887565">
    <property type="component" value="Unplaced"/>
</dbReference>
<dbReference type="GO" id="GO:0070973">
    <property type="term" value="P:protein localization to endoplasmic reticulum exit site"/>
    <property type="evidence" value="ECO:0007669"/>
    <property type="project" value="UniProtKB-UniRule"/>
</dbReference>
<name>A0A915IEJ0_ROMCU</name>
<keyword evidence="5" id="KW-0256">Endoplasmic reticulum</keyword>
<evidence type="ECO:0000256" key="4">
    <source>
        <dbReference type="ARBA" id="ARBA00023136"/>
    </source>
</evidence>
<reference evidence="9" key="1">
    <citation type="submission" date="2022-11" db="UniProtKB">
        <authorList>
            <consortium name="WormBaseParasite"/>
        </authorList>
    </citation>
    <scope>IDENTIFICATION</scope>
</reference>
<keyword evidence="3 5" id="KW-1133">Transmembrane helix</keyword>
<keyword evidence="5" id="KW-0653">Protein transport</keyword>
<comment type="subcellular location">
    <subcellularLocation>
        <location evidence="5">Endoplasmic reticulum membrane</location>
        <topology evidence="5">Multi-pass membrane protein</topology>
    </subcellularLocation>
    <subcellularLocation>
        <location evidence="1">Membrane</location>
        <topology evidence="1">Multi-pass membrane protein</topology>
    </subcellularLocation>
</comment>
<dbReference type="PANTHER" id="PTHR12701">
    <property type="entry name" value="BCR-ASSOCIATED PROTEIN, BAP"/>
    <property type="match status" value="1"/>
</dbReference>
<dbReference type="WBParaSite" id="nRc.2.0.1.t12600-RA">
    <property type="protein sequence ID" value="nRc.2.0.1.t12600-RA"/>
    <property type="gene ID" value="nRc.2.0.1.g12600"/>
</dbReference>
<organism evidence="8 9">
    <name type="scientific">Romanomermis culicivorax</name>
    <name type="common">Nematode worm</name>
    <dbReference type="NCBI Taxonomy" id="13658"/>
    <lineage>
        <taxon>Eukaryota</taxon>
        <taxon>Metazoa</taxon>
        <taxon>Ecdysozoa</taxon>
        <taxon>Nematoda</taxon>
        <taxon>Enoplea</taxon>
        <taxon>Dorylaimia</taxon>
        <taxon>Mermithida</taxon>
        <taxon>Mermithoidea</taxon>
        <taxon>Mermithidae</taxon>
        <taxon>Romanomermis</taxon>
    </lineage>
</organism>
<feature type="transmembrane region" description="Helical" evidence="5">
    <location>
        <begin position="7"/>
        <end position="27"/>
    </location>
</feature>
<dbReference type="GO" id="GO:0005789">
    <property type="term" value="C:endoplasmic reticulum membrane"/>
    <property type="evidence" value="ECO:0007669"/>
    <property type="project" value="UniProtKB-SubCell"/>
</dbReference>
<keyword evidence="2 5" id="KW-0812">Transmembrane</keyword>
<proteinExistence type="inferred from homology"/>
<evidence type="ECO:0000256" key="2">
    <source>
        <dbReference type="ARBA" id="ARBA00022692"/>
    </source>
</evidence>
<evidence type="ECO:0000256" key="1">
    <source>
        <dbReference type="ARBA" id="ARBA00004141"/>
    </source>
</evidence>
<feature type="transmembrane region" description="Helical" evidence="5">
    <location>
        <begin position="47"/>
        <end position="67"/>
    </location>
</feature>
<feature type="region of interest" description="Disordered" evidence="6">
    <location>
        <begin position="156"/>
        <end position="184"/>
    </location>
</feature>
<evidence type="ECO:0000313" key="8">
    <source>
        <dbReference type="Proteomes" id="UP000887565"/>
    </source>
</evidence>
<evidence type="ECO:0000259" key="7">
    <source>
        <dbReference type="Pfam" id="PF05529"/>
    </source>
</evidence>
<comment type="caution">
    <text evidence="5">Lacks conserved residue(s) required for the propagation of feature annotation.</text>
</comment>
<keyword evidence="5" id="KW-0813">Transport</keyword>
<dbReference type="Pfam" id="PF05529">
    <property type="entry name" value="Bap31"/>
    <property type="match status" value="1"/>
</dbReference>
<keyword evidence="8" id="KW-1185">Reference proteome</keyword>
<evidence type="ECO:0000256" key="5">
    <source>
        <dbReference type="RuleBase" id="RU367026"/>
    </source>
</evidence>
<feature type="domain" description="BAP29/BAP31 transmembrane" evidence="7">
    <location>
        <begin position="1"/>
        <end position="125"/>
    </location>
</feature>
<feature type="compositionally biased region" description="Basic and acidic residues" evidence="6">
    <location>
        <begin position="165"/>
        <end position="184"/>
    </location>
</feature>
<evidence type="ECO:0000313" key="9">
    <source>
        <dbReference type="WBParaSite" id="nRc.2.0.1.t12600-RA"/>
    </source>
</evidence>
<dbReference type="AlphaFoldDB" id="A0A915IEJ0"/>
<dbReference type="OMA" id="YSHIHID"/>